<dbReference type="PANTHER" id="PTHR44240:SF10">
    <property type="entry name" value="J DOMAIN-CONTAINING PROTEIN"/>
    <property type="match status" value="1"/>
</dbReference>
<accession>A0ABR1QVJ2</accession>
<dbReference type="PANTHER" id="PTHR44240">
    <property type="entry name" value="DNAJ DOMAIN (PROKARYOTIC HEAT SHOCK PROTEIN)-RELATED"/>
    <property type="match status" value="1"/>
</dbReference>
<organism evidence="4 5">
    <name type="scientific">Apiospora aurea</name>
    <dbReference type="NCBI Taxonomy" id="335848"/>
    <lineage>
        <taxon>Eukaryota</taxon>
        <taxon>Fungi</taxon>
        <taxon>Dikarya</taxon>
        <taxon>Ascomycota</taxon>
        <taxon>Pezizomycotina</taxon>
        <taxon>Sordariomycetes</taxon>
        <taxon>Xylariomycetidae</taxon>
        <taxon>Amphisphaeriales</taxon>
        <taxon>Apiosporaceae</taxon>
        <taxon>Apiospora</taxon>
    </lineage>
</organism>
<feature type="compositionally biased region" description="Basic and acidic residues" evidence="1">
    <location>
        <begin position="344"/>
        <end position="401"/>
    </location>
</feature>
<feature type="region of interest" description="Disordered" evidence="1">
    <location>
        <begin position="108"/>
        <end position="155"/>
    </location>
</feature>
<feature type="region of interest" description="Disordered" evidence="1">
    <location>
        <begin position="344"/>
        <end position="409"/>
    </location>
</feature>
<comment type="caution">
    <text evidence="4">The sequence shown here is derived from an EMBL/GenBank/DDBJ whole genome shotgun (WGS) entry which is preliminary data.</text>
</comment>
<evidence type="ECO:0000259" key="3">
    <source>
        <dbReference type="PROSITE" id="PS50076"/>
    </source>
</evidence>
<dbReference type="GeneID" id="92070256"/>
<feature type="domain" description="J" evidence="3">
    <location>
        <begin position="220"/>
        <end position="306"/>
    </location>
</feature>
<dbReference type="InterPro" id="IPR052276">
    <property type="entry name" value="Diphthamide-biosynth_chaperone"/>
</dbReference>
<feature type="compositionally biased region" description="Basic and acidic residues" evidence="1">
    <location>
        <begin position="108"/>
        <end position="119"/>
    </location>
</feature>
<proteinExistence type="predicted"/>
<name>A0ABR1QVJ2_9PEZI</name>
<evidence type="ECO:0000313" key="5">
    <source>
        <dbReference type="Proteomes" id="UP001391051"/>
    </source>
</evidence>
<dbReference type="PRINTS" id="PR00625">
    <property type="entry name" value="JDOMAIN"/>
</dbReference>
<dbReference type="SMART" id="SM00271">
    <property type="entry name" value="DnaJ"/>
    <property type="match status" value="1"/>
</dbReference>
<protein>
    <submittedName>
        <fullName evidence="4">Chaperone regulator</fullName>
    </submittedName>
</protein>
<evidence type="ECO:0000256" key="1">
    <source>
        <dbReference type="SAM" id="MobiDB-lite"/>
    </source>
</evidence>
<dbReference type="Pfam" id="PF00226">
    <property type="entry name" value="DnaJ"/>
    <property type="match status" value="1"/>
</dbReference>
<dbReference type="EMBL" id="JAQQWE010000001">
    <property type="protein sequence ID" value="KAK7966695.1"/>
    <property type="molecule type" value="Genomic_DNA"/>
</dbReference>
<dbReference type="SUPFAM" id="SSF46565">
    <property type="entry name" value="Chaperone J-domain"/>
    <property type="match status" value="1"/>
</dbReference>
<dbReference type="PROSITE" id="PS50076">
    <property type="entry name" value="DNAJ_2"/>
    <property type="match status" value="1"/>
</dbReference>
<dbReference type="Proteomes" id="UP001391051">
    <property type="component" value="Unassembled WGS sequence"/>
</dbReference>
<reference evidence="4 5" key="1">
    <citation type="submission" date="2023-01" db="EMBL/GenBank/DDBJ databases">
        <title>Analysis of 21 Apiospora genomes using comparative genomics revels a genus with tremendous synthesis potential of carbohydrate active enzymes and secondary metabolites.</title>
        <authorList>
            <person name="Sorensen T."/>
        </authorList>
    </citation>
    <scope>NUCLEOTIDE SEQUENCE [LARGE SCALE GENOMIC DNA]</scope>
    <source>
        <strain evidence="4 5">CBS 24483</strain>
    </source>
</reference>
<dbReference type="InterPro" id="IPR001623">
    <property type="entry name" value="DnaJ_domain"/>
</dbReference>
<dbReference type="Gene3D" id="1.10.287.110">
    <property type="entry name" value="DnaJ domain"/>
    <property type="match status" value="1"/>
</dbReference>
<keyword evidence="2" id="KW-1133">Transmembrane helix</keyword>
<evidence type="ECO:0000256" key="2">
    <source>
        <dbReference type="SAM" id="Phobius"/>
    </source>
</evidence>
<dbReference type="CDD" id="cd06257">
    <property type="entry name" value="DnaJ"/>
    <property type="match status" value="1"/>
</dbReference>
<gene>
    <name evidence="4" type="ORF">PG986_000972</name>
</gene>
<keyword evidence="2" id="KW-0812">Transmembrane</keyword>
<feature type="transmembrane region" description="Helical" evidence="2">
    <location>
        <begin position="163"/>
        <end position="190"/>
    </location>
</feature>
<keyword evidence="5" id="KW-1185">Reference proteome</keyword>
<dbReference type="RefSeq" id="XP_066706087.1">
    <property type="nucleotide sequence ID" value="XM_066837194.1"/>
</dbReference>
<sequence>MEDPAGDSNGSAGLTAKSLKQTWDAAVSTLLEEDRSIKRQVELAMSSSREQDRLKYFEERKALKLDKIAETSLEELEESLPELLERIRQSVDIDRNFVNNVVEYMREEAERRDGERRPALEQYELSDDDAGASSRNDPASEGPSSNNETRRPRRRKPRRSSRWLMYICSRSFFYDVIFWIAVLLVLATMFHQIFQHPPPFFGDGPPGWFNAKKPHQGPPNYYAILDIAPNATDREIRVAYRREIRIHHPDKSHTAASSAANPGNSGDTGDDKEERQAAANERMRLITAAYETLANGSKRCLYNYREWPKSEGGVQHTDGAQSLREYYQCVRKARYTLFRKEPGNGDGAVEKAKTVEKARAGMDREKMAREEEIEKARERMDRKEKAKKEVVKEKKEQRKSESAAVEQQTTIESPKVPVWKQCLVYAEQAGEAYHQLCYENPLARTGLFALTGAIAWRFGVELPDLCLGGG</sequence>
<evidence type="ECO:0000313" key="4">
    <source>
        <dbReference type="EMBL" id="KAK7966695.1"/>
    </source>
</evidence>
<keyword evidence="2" id="KW-0472">Membrane</keyword>
<feature type="region of interest" description="Disordered" evidence="1">
    <location>
        <begin position="250"/>
        <end position="277"/>
    </location>
</feature>
<dbReference type="InterPro" id="IPR036869">
    <property type="entry name" value="J_dom_sf"/>
</dbReference>
<feature type="compositionally biased region" description="Polar residues" evidence="1">
    <location>
        <begin position="133"/>
        <end position="147"/>
    </location>
</feature>